<dbReference type="GO" id="GO:0012505">
    <property type="term" value="C:endomembrane system"/>
    <property type="evidence" value="ECO:0007669"/>
    <property type="project" value="UniProtKB-SubCell"/>
</dbReference>
<dbReference type="PROSITE" id="PS50068">
    <property type="entry name" value="LDLRA_2"/>
    <property type="match status" value="2"/>
</dbReference>
<proteinExistence type="predicted"/>
<sequence>MKVVYFWLIHCCLVFGIGVFCDKKLERRRTASYCIINSEDTFNCSNGLCIDASAVCDGHADCSDGSDETSDLCARQTCKSYEYRCQYGACVDNVKKCNGKIDCIDGSDENLMECKQMSINRTKHINGSSKCLEYQYKCRYMVYMSNVLNNF</sequence>
<dbReference type="Proteomes" id="UP000478052">
    <property type="component" value="Unassembled WGS sequence"/>
</dbReference>
<dbReference type="GO" id="GO:0016192">
    <property type="term" value="P:vesicle-mediated transport"/>
    <property type="evidence" value="ECO:0007669"/>
    <property type="project" value="UniProtKB-ARBA"/>
</dbReference>
<dbReference type="AlphaFoldDB" id="A0A6G0YX36"/>
<keyword evidence="11" id="KW-1185">Reference proteome</keyword>
<reference evidence="10 11" key="1">
    <citation type="submission" date="2019-08" db="EMBL/GenBank/DDBJ databases">
        <title>Whole genome of Aphis craccivora.</title>
        <authorList>
            <person name="Voronova N.V."/>
            <person name="Shulinski R.S."/>
            <person name="Bandarenka Y.V."/>
            <person name="Zhorov D.G."/>
            <person name="Warner D."/>
        </authorList>
    </citation>
    <scope>NUCLEOTIDE SEQUENCE [LARGE SCALE GENOMIC DNA]</scope>
    <source>
        <strain evidence="10">180601</strain>
        <tissue evidence="10">Whole Body</tissue>
    </source>
</reference>
<evidence type="ECO:0000256" key="4">
    <source>
        <dbReference type="ARBA" id="ARBA00022737"/>
    </source>
</evidence>
<comment type="subcellular location">
    <subcellularLocation>
        <location evidence="2">Endomembrane system</location>
    </subcellularLocation>
    <subcellularLocation>
        <location evidence="1">Membrane</location>
        <topology evidence="1">Single-pass membrane protein</topology>
    </subcellularLocation>
</comment>
<evidence type="ECO:0000256" key="6">
    <source>
        <dbReference type="ARBA" id="ARBA00023136"/>
    </source>
</evidence>
<feature type="disulfide bond" evidence="8">
    <location>
        <begin position="78"/>
        <end position="90"/>
    </location>
</feature>
<dbReference type="EMBL" id="VUJU01002127">
    <property type="protein sequence ID" value="KAF0762507.1"/>
    <property type="molecule type" value="Genomic_DNA"/>
</dbReference>
<dbReference type="PRINTS" id="PR00261">
    <property type="entry name" value="LDLRECEPTOR"/>
</dbReference>
<feature type="signal peptide" evidence="9">
    <location>
        <begin position="1"/>
        <end position="16"/>
    </location>
</feature>
<evidence type="ECO:0000256" key="1">
    <source>
        <dbReference type="ARBA" id="ARBA00004167"/>
    </source>
</evidence>
<evidence type="ECO:0000256" key="9">
    <source>
        <dbReference type="SAM" id="SignalP"/>
    </source>
</evidence>
<dbReference type="CDD" id="cd00112">
    <property type="entry name" value="LDLa"/>
    <property type="match status" value="2"/>
</dbReference>
<gene>
    <name evidence="10" type="ORF">FWK35_00006323</name>
</gene>
<evidence type="ECO:0000256" key="5">
    <source>
        <dbReference type="ARBA" id="ARBA00022989"/>
    </source>
</evidence>
<dbReference type="PANTHER" id="PTHR24270">
    <property type="entry name" value="LOW-DENSITY LIPOPROTEIN RECEPTOR-RELATED"/>
    <property type="match status" value="1"/>
</dbReference>
<feature type="chain" id="PRO_5026116442" evidence="9">
    <location>
        <begin position="17"/>
        <end position="151"/>
    </location>
</feature>
<keyword evidence="9" id="KW-0732">Signal</keyword>
<dbReference type="SMART" id="SM00192">
    <property type="entry name" value="LDLa"/>
    <property type="match status" value="2"/>
</dbReference>
<keyword evidence="3" id="KW-0812">Transmembrane</keyword>
<evidence type="ECO:0000313" key="11">
    <source>
        <dbReference type="Proteomes" id="UP000478052"/>
    </source>
</evidence>
<evidence type="ECO:0000313" key="10">
    <source>
        <dbReference type="EMBL" id="KAF0762507.1"/>
    </source>
</evidence>
<dbReference type="Pfam" id="PF00057">
    <property type="entry name" value="Ldl_recept_a"/>
    <property type="match status" value="2"/>
</dbReference>
<evidence type="ECO:0000256" key="8">
    <source>
        <dbReference type="PROSITE-ProRule" id="PRU00124"/>
    </source>
</evidence>
<dbReference type="InterPro" id="IPR036055">
    <property type="entry name" value="LDL_receptor-like_sf"/>
</dbReference>
<dbReference type="PANTHER" id="PTHR24270:SF63">
    <property type="entry name" value="TERRIBLY REDUCED OPTIC LOBES, ISOFORM B"/>
    <property type="match status" value="1"/>
</dbReference>
<dbReference type="PROSITE" id="PS01209">
    <property type="entry name" value="LDLRA_1"/>
    <property type="match status" value="2"/>
</dbReference>
<feature type="disulfide bond" evidence="8">
    <location>
        <begin position="44"/>
        <end position="62"/>
    </location>
</feature>
<keyword evidence="4" id="KW-0677">Repeat</keyword>
<comment type="caution">
    <text evidence="8">Lacks conserved residue(s) required for the propagation of feature annotation.</text>
</comment>
<keyword evidence="6" id="KW-0472">Membrane</keyword>
<dbReference type="InterPro" id="IPR050685">
    <property type="entry name" value="LDLR"/>
</dbReference>
<comment type="caution">
    <text evidence="10">The sequence shown here is derived from an EMBL/GenBank/DDBJ whole genome shotgun (WGS) entry which is preliminary data.</text>
</comment>
<dbReference type="SUPFAM" id="SSF57424">
    <property type="entry name" value="LDL receptor-like module"/>
    <property type="match status" value="2"/>
</dbReference>
<feature type="disulfide bond" evidence="8">
    <location>
        <begin position="85"/>
        <end position="103"/>
    </location>
</feature>
<dbReference type="OrthoDB" id="6630751at2759"/>
<dbReference type="Gene3D" id="4.10.400.10">
    <property type="entry name" value="Low-density Lipoprotein Receptor"/>
    <property type="match status" value="2"/>
</dbReference>
<evidence type="ECO:0000256" key="2">
    <source>
        <dbReference type="ARBA" id="ARBA00004308"/>
    </source>
</evidence>
<organism evidence="10 11">
    <name type="scientific">Aphis craccivora</name>
    <name type="common">Cowpea aphid</name>
    <dbReference type="NCBI Taxonomy" id="307492"/>
    <lineage>
        <taxon>Eukaryota</taxon>
        <taxon>Metazoa</taxon>
        <taxon>Ecdysozoa</taxon>
        <taxon>Arthropoda</taxon>
        <taxon>Hexapoda</taxon>
        <taxon>Insecta</taxon>
        <taxon>Pterygota</taxon>
        <taxon>Neoptera</taxon>
        <taxon>Paraneoptera</taxon>
        <taxon>Hemiptera</taxon>
        <taxon>Sternorrhyncha</taxon>
        <taxon>Aphidomorpha</taxon>
        <taxon>Aphidoidea</taxon>
        <taxon>Aphididae</taxon>
        <taxon>Aphidini</taxon>
        <taxon>Aphis</taxon>
        <taxon>Aphis</taxon>
    </lineage>
</organism>
<keyword evidence="5" id="KW-1133">Transmembrane helix</keyword>
<evidence type="ECO:0000256" key="7">
    <source>
        <dbReference type="ARBA" id="ARBA00023157"/>
    </source>
</evidence>
<dbReference type="InterPro" id="IPR023415">
    <property type="entry name" value="LDLR_class-A_CS"/>
</dbReference>
<dbReference type="GO" id="GO:0005886">
    <property type="term" value="C:plasma membrane"/>
    <property type="evidence" value="ECO:0007669"/>
    <property type="project" value="TreeGrafter"/>
</dbReference>
<evidence type="ECO:0000256" key="3">
    <source>
        <dbReference type="ARBA" id="ARBA00022692"/>
    </source>
</evidence>
<keyword evidence="7 8" id="KW-1015">Disulfide bond</keyword>
<name>A0A6G0YX36_APHCR</name>
<dbReference type="InterPro" id="IPR002172">
    <property type="entry name" value="LDrepeatLR_classA_rpt"/>
</dbReference>
<protein>
    <submittedName>
        <fullName evidence="10">Uncharacterized protein</fullName>
    </submittedName>
</protein>
<accession>A0A6G0YX36</accession>